<reference evidence="3" key="1">
    <citation type="journal article" date="2014" name="Int. J. Syst. Evol. Microbiol.">
        <title>Complete genome sequence of Corynebacterium casei LMG S-19264T (=DSM 44701T), isolated from a smear-ripened cheese.</title>
        <authorList>
            <consortium name="US DOE Joint Genome Institute (JGI-PGF)"/>
            <person name="Walter F."/>
            <person name="Albersmeier A."/>
            <person name="Kalinowski J."/>
            <person name="Ruckert C."/>
        </authorList>
    </citation>
    <scope>NUCLEOTIDE SEQUENCE</scope>
    <source>
        <strain evidence="3">CGMCC 1.12726</strain>
    </source>
</reference>
<evidence type="ECO:0000313" key="3">
    <source>
        <dbReference type="EMBL" id="GGF97778.1"/>
    </source>
</evidence>
<dbReference type="Pfam" id="PF00578">
    <property type="entry name" value="AhpC-TSA"/>
    <property type="match status" value="1"/>
</dbReference>
<keyword evidence="1" id="KW-0676">Redox-active center</keyword>
<dbReference type="PANTHER" id="PTHR42852:SF18">
    <property type="entry name" value="CHROMOSOME UNDETERMINED SCAFFOLD_47, WHOLE GENOME SHOTGUN SEQUENCE"/>
    <property type="match status" value="1"/>
</dbReference>
<dbReference type="PROSITE" id="PS51352">
    <property type="entry name" value="THIOREDOXIN_2"/>
    <property type="match status" value="1"/>
</dbReference>
<protein>
    <recommendedName>
        <fullName evidence="2">Thioredoxin domain-containing protein</fullName>
    </recommendedName>
</protein>
<dbReference type="Proteomes" id="UP000632858">
    <property type="component" value="Unassembled WGS sequence"/>
</dbReference>
<dbReference type="SUPFAM" id="SSF52833">
    <property type="entry name" value="Thioredoxin-like"/>
    <property type="match status" value="1"/>
</dbReference>
<feature type="domain" description="Thioredoxin" evidence="2">
    <location>
        <begin position="55"/>
        <end position="195"/>
    </location>
</feature>
<dbReference type="InterPro" id="IPR017937">
    <property type="entry name" value="Thioredoxin_CS"/>
</dbReference>
<accession>A0A917CSX3</accession>
<dbReference type="Gene3D" id="3.40.30.10">
    <property type="entry name" value="Glutaredoxin"/>
    <property type="match status" value="1"/>
</dbReference>
<dbReference type="PROSITE" id="PS00194">
    <property type="entry name" value="THIOREDOXIN_1"/>
    <property type="match status" value="1"/>
</dbReference>
<dbReference type="InterPro" id="IPR013766">
    <property type="entry name" value="Thioredoxin_domain"/>
</dbReference>
<dbReference type="InterPro" id="IPR000866">
    <property type="entry name" value="AhpC/TSA"/>
</dbReference>
<dbReference type="InterPro" id="IPR050553">
    <property type="entry name" value="Thioredoxin_ResA/DsbE_sf"/>
</dbReference>
<dbReference type="GO" id="GO:0016209">
    <property type="term" value="F:antioxidant activity"/>
    <property type="evidence" value="ECO:0007669"/>
    <property type="project" value="InterPro"/>
</dbReference>
<dbReference type="AlphaFoldDB" id="A0A917CSX3"/>
<dbReference type="PANTHER" id="PTHR42852">
    <property type="entry name" value="THIOL:DISULFIDE INTERCHANGE PROTEIN DSBE"/>
    <property type="match status" value="1"/>
</dbReference>
<gene>
    <name evidence="3" type="ORF">GCM10010960_19360</name>
</gene>
<dbReference type="InterPro" id="IPR036249">
    <property type="entry name" value="Thioredoxin-like_sf"/>
</dbReference>
<evidence type="ECO:0000313" key="4">
    <source>
        <dbReference type="Proteomes" id="UP000632858"/>
    </source>
</evidence>
<keyword evidence="4" id="KW-1185">Reference proteome</keyword>
<organism evidence="3 4">
    <name type="scientific">Arenimonas maotaiensis</name>
    <dbReference type="NCBI Taxonomy" id="1446479"/>
    <lineage>
        <taxon>Bacteria</taxon>
        <taxon>Pseudomonadati</taxon>
        <taxon>Pseudomonadota</taxon>
        <taxon>Gammaproteobacteria</taxon>
        <taxon>Lysobacterales</taxon>
        <taxon>Lysobacteraceae</taxon>
        <taxon>Arenimonas</taxon>
    </lineage>
</organism>
<comment type="caution">
    <text evidence="3">The sequence shown here is derived from an EMBL/GenBank/DDBJ whole genome shotgun (WGS) entry which is preliminary data.</text>
</comment>
<dbReference type="EMBL" id="BMFO01000005">
    <property type="protein sequence ID" value="GGF97778.1"/>
    <property type="molecule type" value="Genomic_DNA"/>
</dbReference>
<dbReference type="CDD" id="cd02966">
    <property type="entry name" value="TlpA_like_family"/>
    <property type="match status" value="1"/>
</dbReference>
<sequence length="195" mass="20829">MKPLKVLAAALGAAVLGLALGMFIAGPGVLLRTDLGQALFARFVPPKYPAPGGAAQPGDAVRPFTVHDFDGRPRSLPTPGRWQVINYWASWCGPCRLEMPWLDAVHAGSQGRFEVVGIALESPEAAQTLLADIPVRFSQHHEPAGPADSSVLLGNGWGVLPFTVLIDPQGRLVKRHIGVFAGEDQLRAWLAEGME</sequence>
<proteinExistence type="predicted"/>
<evidence type="ECO:0000259" key="2">
    <source>
        <dbReference type="PROSITE" id="PS51352"/>
    </source>
</evidence>
<dbReference type="GO" id="GO:0015036">
    <property type="term" value="F:disulfide oxidoreductase activity"/>
    <property type="evidence" value="ECO:0007669"/>
    <property type="project" value="UniProtKB-ARBA"/>
</dbReference>
<name>A0A917CSX3_9GAMM</name>
<reference evidence="3" key="2">
    <citation type="submission" date="2020-09" db="EMBL/GenBank/DDBJ databases">
        <authorList>
            <person name="Sun Q."/>
            <person name="Zhou Y."/>
        </authorList>
    </citation>
    <scope>NUCLEOTIDE SEQUENCE</scope>
    <source>
        <strain evidence="3">CGMCC 1.12726</strain>
    </source>
</reference>
<dbReference type="RefSeq" id="WP_188450206.1">
    <property type="nucleotide sequence ID" value="NZ_BMFO01000005.1"/>
</dbReference>
<evidence type="ECO:0000256" key="1">
    <source>
        <dbReference type="ARBA" id="ARBA00023284"/>
    </source>
</evidence>